<keyword evidence="4" id="KW-1185">Reference proteome</keyword>
<gene>
    <name evidence="1" type="ORF">JD108_16330</name>
    <name evidence="2" type="ORF">KDJ56_16275</name>
</gene>
<proteinExistence type="predicted"/>
<accession>A0A7T5EIZ8</accession>
<dbReference type="RefSeq" id="WP_198827072.1">
    <property type="nucleotide sequence ID" value="NZ_CP066308.1"/>
</dbReference>
<reference evidence="1 3" key="1">
    <citation type="submission" date="2020-12" db="EMBL/GenBank/DDBJ databases">
        <title>strain FJAT-54423T represents a novel species of the genus Brevibacillus.</title>
        <authorList>
            <person name="Tang R."/>
        </authorList>
    </citation>
    <scope>NUCLEOTIDE SEQUENCE [LARGE SCALE GENOMIC DNA]</scope>
    <source>
        <strain evidence="1 3">FJAT-54423</strain>
    </source>
</reference>
<protein>
    <submittedName>
        <fullName evidence="1">Uncharacterized protein</fullName>
    </submittedName>
</protein>
<evidence type="ECO:0000313" key="1">
    <source>
        <dbReference type="EMBL" id="QQE73448.1"/>
    </source>
</evidence>
<organism evidence="1 3">
    <name type="scientific">Brevibacillus composti</name>
    <dbReference type="NCBI Taxonomy" id="2796470"/>
    <lineage>
        <taxon>Bacteria</taxon>
        <taxon>Bacillati</taxon>
        <taxon>Bacillota</taxon>
        <taxon>Bacilli</taxon>
        <taxon>Bacillales</taxon>
        <taxon>Paenibacillaceae</taxon>
        <taxon>Brevibacillus</taxon>
    </lineage>
</organism>
<evidence type="ECO:0000313" key="3">
    <source>
        <dbReference type="Proteomes" id="UP000595847"/>
    </source>
</evidence>
<evidence type="ECO:0000313" key="4">
    <source>
        <dbReference type="Proteomes" id="UP000677234"/>
    </source>
</evidence>
<dbReference type="AlphaFoldDB" id="A0A7T5EIZ8"/>
<dbReference type="Proteomes" id="UP000595847">
    <property type="component" value="Chromosome"/>
</dbReference>
<dbReference type="Proteomes" id="UP000677234">
    <property type="component" value="Chromosome"/>
</dbReference>
<dbReference type="KEGG" id="bcop:JD108_16330"/>
<sequence length="226" mass="25743">MYGYKGEAVVGEDGSFELTVKKPKVKHTMDVKLYFSLSGQSDRHKEMYGPGGEKFDGPFVYQDSNFAEVWNYLGYHFYVDPASPVNTTVSYETPVWDRPADYGEPLVWLKPAVTKDDEFVYIKVKSNLLEGTSVTGDIELPGTTHYGYNDRTQVLPDGSFTLQFPHPKNSKEYDYRIEVIPENPPWPTVRDAYGPNGEKFAGELVKEKELTSRTVKFLELKVKITE</sequence>
<dbReference type="EMBL" id="CP073708">
    <property type="protein sequence ID" value="QUO40530.1"/>
    <property type="molecule type" value="Genomic_DNA"/>
</dbReference>
<evidence type="ECO:0000313" key="2">
    <source>
        <dbReference type="EMBL" id="QUO40530.1"/>
    </source>
</evidence>
<dbReference type="EMBL" id="CP066308">
    <property type="protein sequence ID" value="QQE73448.1"/>
    <property type="molecule type" value="Genomic_DNA"/>
</dbReference>
<reference evidence="2" key="2">
    <citation type="submission" date="2021-04" db="EMBL/GenBank/DDBJ databases">
        <title>Brevibacillus composti FJAT-54423, complete genome.</title>
        <authorList>
            <person name="Tang R."/>
        </authorList>
    </citation>
    <scope>NUCLEOTIDE SEQUENCE</scope>
    <source>
        <strain evidence="2">FJAT-54424</strain>
    </source>
</reference>
<name>A0A7T5EIZ8_9BACL</name>